<comment type="caution">
    <text evidence="1">The sequence shown here is derived from an EMBL/GenBank/DDBJ whole genome shotgun (WGS) entry which is preliminary data.</text>
</comment>
<sequence length="44" mass="5113">MPEKKKIKERLFANRAKHALSELLDVHLKKDSLNKGSKLNEVVR</sequence>
<protein>
    <submittedName>
        <fullName evidence="1">Uncharacterized protein</fullName>
    </submittedName>
</protein>
<dbReference type="EMBL" id="BARU01002045">
    <property type="protein sequence ID" value="GAH23602.1"/>
    <property type="molecule type" value="Genomic_DNA"/>
</dbReference>
<gene>
    <name evidence="1" type="ORF">S03H2_05010</name>
</gene>
<accession>X1DTY0</accession>
<dbReference type="AlphaFoldDB" id="X1DTY0"/>
<name>X1DTY0_9ZZZZ</name>
<evidence type="ECO:0000313" key="1">
    <source>
        <dbReference type="EMBL" id="GAH23602.1"/>
    </source>
</evidence>
<proteinExistence type="predicted"/>
<reference evidence="1" key="1">
    <citation type="journal article" date="2014" name="Front. Microbiol.">
        <title>High frequency of phylogenetically diverse reductive dehalogenase-homologous genes in deep subseafloor sedimentary metagenomes.</title>
        <authorList>
            <person name="Kawai M."/>
            <person name="Futagami T."/>
            <person name="Toyoda A."/>
            <person name="Takaki Y."/>
            <person name="Nishi S."/>
            <person name="Hori S."/>
            <person name="Arai W."/>
            <person name="Tsubouchi T."/>
            <person name="Morono Y."/>
            <person name="Uchiyama I."/>
            <person name="Ito T."/>
            <person name="Fujiyama A."/>
            <person name="Inagaki F."/>
            <person name="Takami H."/>
        </authorList>
    </citation>
    <scope>NUCLEOTIDE SEQUENCE</scope>
    <source>
        <strain evidence="1">Expedition CK06-06</strain>
    </source>
</reference>
<organism evidence="1">
    <name type="scientific">marine sediment metagenome</name>
    <dbReference type="NCBI Taxonomy" id="412755"/>
    <lineage>
        <taxon>unclassified sequences</taxon>
        <taxon>metagenomes</taxon>
        <taxon>ecological metagenomes</taxon>
    </lineage>
</organism>